<dbReference type="RefSeq" id="WP_267928770.1">
    <property type="nucleotide sequence ID" value="NZ_AP024233.1"/>
</dbReference>
<dbReference type="PRINTS" id="PR00730">
    <property type="entry name" value="THERMOLYSIN"/>
</dbReference>
<dbReference type="Gene3D" id="3.10.170.10">
    <property type="match status" value="1"/>
</dbReference>
<dbReference type="CDD" id="cd09597">
    <property type="entry name" value="M4_TLP"/>
    <property type="match status" value="1"/>
</dbReference>
<evidence type="ECO:0000256" key="7">
    <source>
        <dbReference type="ARBA" id="ARBA00023049"/>
    </source>
</evidence>
<evidence type="ECO:0000256" key="1">
    <source>
        <dbReference type="ARBA" id="ARBA00009388"/>
    </source>
</evidence>
<comment type="similarity">
    <text evidence="1">Belongs to the peptidase M4 family.</text>
</comment>
<dbReference type="PANTHER" id="PTHR33794">
    <property type="entry name" value="BACILLOLYSIN"/>
    <property type="match status" value="1"/>
</dbReference>
<dbReference type="SUPFAM" id="SSF55486">
    <property type="entry name" value="Metalloproteases ('zincins'), catalytic domain"/>
    <property type="match status" value="1"/>
</dbReference>
<dbReference type="GO" id="GO:0046872">
    <property type="term" value="F:metal ion binding"/>
    <property type="evidence" value="ECO:0007669"/>
    <property type="project" value="UniProtKB-KW"/>
</dbReference>
<dbReference type="SUPFAM" id="SSF49785">
    <property type="entry name" value="Galactose-binding domain-like"/>
    <property type="match status" value="2"/>
</dbReference>
<keyword evidence="5" id="KW-0378">Hydrolase</keyword>
<gene>
    <name evidence="10" type="ORF">GF1_12600</name>
</gene>
<evidence type="ECO:0000256" key="4">
    <source>
        <dbReference type="ARBA" id="ARBA00022729"/>
    </source>
</evidence>
<dbReference type="InterPro" id="IPR001570">
    <property type="entry name" value="Peptidase_M4_C_domain"/>
</dbReference>
<accession>A0A915XHN9</accession>
<protein>
    <recommendedName>
        <fullName evidence="9">P/Homo B domain-containing protein</fullName>
    </recommendedName>
</protein>
<dbReference type="GO" id="GO:0006508">
    <property type="term" value="P:proteolysis"/>
    <property type="evidence" value="ECO:0007669"/>
    <property type="project" value="UniProtKB-KW"/>
</dbReference>
<dbReference type="Pfam" id="PF07504">
    <property type="entry name" value="FTP"/>
    <property type="match status" value="1"/>
</dbReference>
<evidence type="ECO:0000313" key="11">
    <source>
        <dbReference type="Proteomes" id="UP001063350"/>
    </source>
</evidence>
<dbReference type="KEGG" id="ddu:GF1_12600"/>
<dbReference type="PANTHER" id="PTHR33794:SF1">
    <property type="entry name" value="BACILLOLYSIN"/>
    <property type="match status" value="1"/>
</dbReference>
<dbReference type="Gene3D" id="2.60.120.260">
    <property type="entry name" value="Galactose-binding domain-like"/>
    <property type="match status" value="2"/>
</dbReference>
<dbReference type="Pfam" id="PF01447">
    <property type="entry name" value="Peptidase_M4"/>
    <property type="match status" value="1"/>
</dbReference>
<dbReference type="Pfam" id="PF01483">
    <property type="entry name" value="P_proprotein"/>
    <property type="match status" value="2"/>
</dbReference>
<keyword evidence="3" id="KW-0479">Metal-binding</keyword>
<feature type="domain" description="P/Homo B" evidence="9">
    <location>
        <begin position="494"/>
        <end position="621"/>
    </location>
</feature>
<dbReference type="Gene3D" id="1.10.390.10">
    <property type="entry name" value="Neutral Protease Domain 2"/>
    <property type="match status" value="1"/>
</dbReference>
<evidence type="ECO:0000256" key="2">
    <source>
        <dbReference type="ARBA" id="ARBA00022670"/>
    </source>
</evidence>
<dbReference type="AlphaFoldDB" id="A0A915XHN9"/>
<dbReference type="InterPro" id="IPR002884">
    <property type="entry name" value="P_dom"/>
</dbReference>
<dbReference type="InterPro" id="IPR023612">
    <property type="entry name" value="Peptidase_M4"/>
</dbReference>
<keyword evidence="4" id="KW-0732">Signal</keyword>
<feature type="domain" description="P/Homo B" evidence="9">
    <location>
        <begin position="623"/>
        <end position="752"/>
    </location>
</feature>
<dbReference type="GO" id="GO:0004252">
    <property type="term" value="F:serine-type endopeptidase activity"/>
    <property type="evidence" value="ECO:0007669"/>
    <property type="project" value="InterPro"/>
</dbReference>
<organism evidence="10 11">
    <name type="scientific">Desulfolithobacter dissulfuricans</name>
    <dbReference type="NCBI Taxonomy" id="2795293"/>
    <lineage>
        <taxon>Bacteria</taxon>
        <taxon>Pseudomonadati</taxon>
        <taxon>Thermodesulfobacteriota</taxon>
        <taxon>Desulfobulbia</taxon>
        <taxon>Desulfobulbales</taxon>
        <taxon>Desulfobulbaceae</taxon>
        <taxon>Desulfolithobacter</taxon>
    </lineage>
</organism>
<evidence type="ECO:0000313" key="10">
    <source>
        <dbReference type="EMBL" id="BCO08884.1"/>
    </source>
</evidence>
<dbReference type="Proteomes" id="UP001063350">
    <property type="component" value="Chromosome"/>
</dbReference>
<evidence type="ECO:0000256" key="8">
    <source>
        <dbReference type="PIRSR" id="PIRSR623612-1"/>
    </source>
</evidence>
<keyword evidence="2" id="KW-0645">Protease</keyword>
<dbReference type="GO" id="GO:0004222">
    <property type="term" value="F:metalloendopeptidase activity"/>
    <property type="evidence" value="ECO:0007669"/>
    <property type="project" value="InterPro"/>
</dbReference>
<reference evidence="10" key="1">
    <citation type="submission" date="2020-12" db="EMBL/GenBank/DDBJ databases">
        <title>Desulfobium dissulfuricans gen. nov., sp. nov., a novel mesophilic, sulfate-reducing bacterium isolated from a deep-sea hydrothermal vent.</title>
        <authorList>
            <person name="Hashimoto Y."/>
            <person name="Tame A."/>
            <person name="Sawayama S."/>
            <person name="Miyazaki J."/>
            <person name="Takai K."/>
            <person name="Nakagawa S."/>
        </authorList>
    </citation>
    <scope>NUCLEOTIDE SEQUENCE</scope>
    <source>
        <strain evidence="10">GF1</strain>
    </source>
</reference>
<keyword evidence="6" id="KW-0862">Zinc</keyword>
<evidence type="ECO:0000256" key="6">
    <source>
        <dbReference type="ARBA" id="ARBA00022833"/>
    </source>
</evidence>
<keyword evidence="11" id="KW-1185">Reference proteome</keyword>
<evidence type="ECO:0000259" key="9">
    <source>
        <dbReference type="PROSITE" id="PS51829"/>
    </source>
</evidence>
<dbReference type="Pfam" id="PF02868">
    <property type="entry name" value="Peptidase_M4_C"/>
    <property type="match status" value="1"/>
</dbReference>
<proteinExistence type="inferred from homology"/>
<dbReference type="InterPro" id="IPR011096">
    <property type="entry name" value="FTP_domain"/>
</dbReference>
<keyword evidence="7" id="KW-0482">Metalloprotease</keyword>
<dbReference type="InterPro" id="IPR008979">
    <property type="entry name" value="Galactose-bd-like_sf"/>
</dbReference>
<evidence type="ECO:0000256" key="3">
    <source>
        <dbReference type="ARBA" id="ARBA00022723"/>
    </source>
</evidence>
<dbReference type="InterPro" id="IPR027268">
    <property type="entry name" value="Peptidase_M4/M1_CTD_sf"/>
</dbReference>
<dbReference type="InterPro" id="IPR013856">
    <property type="entry name" value="Peptidase_M4_domain"/>
</dbReference>
<sequence>MNALQQKTADKLLELHPSNRIFWHEDTTRPKFIMGRLSEPSDRSPEEIALTFLEKHADLYALPETFDEQTFVVSRESDPHGVHHVCLAQSVAGVPVYEGSVQVHVDSDGVVIACKDNRLSQLPAATEPVLSADEAVAGAREEIQGRITSLREPKLIIVRTRDQVPRLCWEIQLLLEGELGARILYVDAVDGAILLQISEHRDIMRRTTYTANNGSSLPGALVLEDDQVCDDQVAQAAHDNAANVYRYFETIFGRKSYDDRDAPIVSTVHFGQRYNNAYWSSWYNQMVYGDGDGRVFGPLARALDVVGHEYTHAISSRTARFVYAEEAGALDESFADFFGVMISNDGEITNWLIGEGVYTPYRSDDALRDLSDPPRCRQPDHVEDMLLLKEGERPDPDKNDNGWVHVNSGIPNKAAWLTVAGGTHHGIDVTGIGREKAEQIYYLAMTQYLKSATRSRWTFRQARYALLNACRQLYTDQGSEYAAIKNAWAAVGIGEPASDFAMIRRERRPALDIPDNDPAGVIDTLTVEEEGTIRDIRCQVDIQHTYIGDLRLILRSPGQESVVLHDREGGGADDLVREYSLADYVPLATLKGDQAHGTWELQVSDHAGLDTGVLRKWSLGLSLIKQTEKRLQKTSQPQLLIPDNNPGGIRDTIEITEQGTIVKLKISLDIEHTYIGDLRCTLTAPDGTDVVLHDRSGNGRDNIKKTYDGVQVPGLLTLEGTPMQGQWQLAVSDHAAEDEGALRQWGLDITWR</sequence>
<dbReference type="PROSITE" id="PS51829">
    <property type="entry name" value="P_HOMO_B"/>
    <property type="match status" value="2"/>
</dbReference>
<evidence type="ECO:0000256" key="5">
    <source>
        <dbReference type="ARBA" id="ARBA00022801"/>
    </source>
</evidence>
<feature type="active site" description="Proton donor" evidence="8">
    <location>
        <position position="405"/>
    </location>
</feature>
<name>A0A915XHN9_9BACT</name>
<feature type="active site" evidence="8">
    <location>
        <position position="309"/>
    </location>
</feature>
<dbReference type="EMBL" id="AP024233">
    <property type="protein sequence ID" value="BCO08884.1"/>
    <property type="molecule type" value="Genomic_DNA"/>
</dbReference>
<dbReference type="InterPro" id="IPR050728">
    <property type="entry name" value="Zinc_Metalloprotease_M4"/>
</dbReference>